<evidence type="ECO:0000256" key="1">
    <source>
        <dbReference type="PROSITE-ProRule" id="PRU00339"/>
    </source>
</evidence>
<keyword evidence="4" id="KW-1185">Reference proteome</keyword>
<organism evidence="3 4">
    <name type="scientific">Marivirga lumbricoides</name>
    <dbReference type="NCBI Taxonomy" id="1046115"/>
    <lineage>
        <taxon>Bacteria</taxon>
        <taxon>Pseudomonadati</taxon>
        <taxon>Bacteroidota</taxon>
        <taxon>Cytophagia</taxon>
        <taxon>Cytophagales</taxon>
        <taxon>Marivirgaceae</taxon>
        <taxon>Marivirga</taxon>
    </lineage>
</organism>
<feature type="repeat" description="TPR" evidence="1">
    <location>
        <begin position="441"/>
        <end position="474"/>
    </location>
</feature>
<dbReference type="PROSITE" id="PS50005">
    <property type="entry name" value="TPR"/>
    <property type="match status" value="1"/>
</dbReference>
<evidence type="ECO:0008006" key="5">
    <source>
        <dbReference type="Google" id="ProtNLM"/>
    </source>
</evidence>
<dbReference type="InterPro" id="IPR011990">
    <property type="entry name" value="TPR-like_helical_dom_sf"/>
</dbReference>
<keyword evidence="1" id="KW-0802">TPR repeat</keyword>
<keyword evidence="2" id="KW-0732">Signal</keyword>
<dbReference type="Proteomes" id="UP000636010">
    <property type="component" value="Unassembled WGS sequence"/>
</dbReference>
<evidence type="ECO:0000256" key="2">
    <source>
        <dbReference type="SAM" id="SignalP"/>
    </source>
</evidence>
<dbReference type="EMBL" id="BMEC01000011">
    <property type="protein sequence ID" value="GGC45166.1"/>
    <property type="molecule type" value="Genomic_DNA"/>
</dbReference>
<accession>A0ABQ1MUK0</accession>
<dbReference type="SUPFAM" id="SSF48452">
    <property type="entry name" value="TPR-like"/>
    <property type="match status" value="1"/>
</dbReference>
<dbReference type="Gene3D" id="3.30.1330.60">
    <property type="entry name" value="OmpA-like domain"/>
    <property type="match status" value="1"/>
</dbReference>
<feature type="chain" id="PRO_5045354412" description="OmpA-like domain-containing protein" evidence="2">
    <location>
        <begin position="26"/>
        <end position="602"/>
    </location>
</feature>
<gene>
    <name evidence="3" type="ORF">GCM10011506_33460</name>
</gene>
<feature type="signal peptide" evidence="2">
    <location>
        <begin position="1"/>
        <end position="25"/>
    </location>
</feature>
<dbReference type="InterPro" id="IPR036737">
    <property type="entry name" value="OmpA-like_sf"/>
</dbReference>
<evidence type="ECO:0000313" key="3">
    <source>
        <dbReference type="EMBL" id="GGC45166.1"/>
    </source>
</evidence>
<comment type="caution">
    <text evidence="3">The sequence shown here is derived from an EMBL/GenBank/DDBJ whole genome shotgun (WGS) entry which is preliminary data.</text>
</comment>
<dbReference type="Gene3D" id="1.25.40.10">
    <property type="entry name" value="Tetratricopeptide repeat domain"/>
    <property type="match status" value="2"/>
</dbReference>
<name>A0ABQ1MUK0_9BACT</name>
<dbReference type="InterPro" id="IPR019734">
    <property type="entry name" value="TPR_rpt"/>
</dbReference>
<evidence type="ECO:0000313" key="4">
    <source>
        <dbReference type="Proteomes" id="UP000636010"/>
    </source>
</evidence>
<dbReference type="PROSITE" id="PS51257">
    <property type="entry name" value="PROKAR_LIPOPROTEIN"/>
    <property type="match status" value="1"/>
</dbReference>
<proteinExistence type="predicted"/>
<protein>
    <recommendedName>
        <fullName evidence="5">OmpA-like domain-containing protein</fullName>
    </recommendedName>
</protein>
<dbReference type="Pfam" id="PF13432">
    <property type="entry name" value="TPR_16"/>
    <property type="match status" value="2"/>
</dbReference>
<sequence>MNHMKNLFYAAILLGSLTFSGCALNKMMKAAEDQAVTVTPNPLELHGDEVSFTIDYQLPAKMLKEGIVYSVKPYYVYGDNEISNLEPYNFVKADFPNSDTEPVTASKEYSFPYEEDMTTNGELLLQGTATLEKNDKSKSTERKQYATGIITTSQMVTPSYYASYADHGYNNQEELVPTNVAFYFQQGRSQLRTSELRSDRGQKLNAFIADKNVTRTVTITGTHSPEGPERINKNLSQERAKAIEDYYRRQMRRYDYKGMSDSIEFILKPVVEDWSLFKSMLAEYDGITEAQKNEYVQIVNGSGSFEEKEDRLHQLATYDKVFKDIYPELRAAKTEALTVKEKKSDAEISVLAKQITKEEASADTLSMEELLYAASLTPSLEEKAAIYLAATKKNDDSPVAHNNYGAVHLELAKNAEGAEMNNLVQQAITQFEISLKKEETAEAYSNLAVANAMLGNYEKAYEAASKASEMQLSSDNERGLMGVKGSLEIMMGDYDEASTSLNNATDSEANMYNKGLALLLKGEYANAASTFDELAGKTSGEGIHANAHYLAAVANARLGKDAEVISNIKDATSADADLKSKALNDLEFANYQANEEFRNALK</sequence>
<reference evidence="4" key="1">
    <citation type="journal article" date="2019" name="Int. J. Syst. Evol. Microbiol.">
        <title>The Global Catalogue of Microorganisms (GCM) 10K type strain sequencing project: providing services to taxonomists for standard genome sequencing and annotation.</title>
        <authorList>
            <consortium name="The Broad Institute Genomics Platform"/>
            <consortium name="The Broad Institute Genome Sequencing Center for Infectious Disease"/>
            <person name="Wu L."/>
            <person name="Ma J."/>
        </authorList>
    </citation>
    <scope>NUCLEOTIDE SEQUENCE [LARGE SCALE GENOMIC DNA]</scope>
    <source>
        <strain evidence="4">CGMCC 1.10832</strain>
    </source>
</reference>